<comment type="caution">
    <text evidence="1">The sequence shown here is derived from an EMBL/GenBank/DDBJ whole genome shotgun (WGS) entry which is preliminary data.</text>
</comment>
<gene>
    <name evidence="1" type="ORF">P691DRAFT_665106</name>
</gene>
<sequence length="196" mass="21616">MTSSEDSEVLPVQSGTTPTSSLGRIYQLSFPHASIHIGFAIEDERTVYLSIGWETLQHNKVFARSPENANLRPSLRPFLSGPLAIQHIHPSADPTNAFSAPLTEFASFALKKGQSREELHVLLKKMCVIIDQASSPKHAPCALGESLEYPGTFHLIVGWDTVAVSNMFIKSGLYVSRGPLPPRIISRCSTRRKQHL</sequence>
<reference evidence="1" key="1">
    <citation type="submission" date="2020-11" db="EMBL/GenBank/DDBJ databases">
        <authorList>
            <consortium name="DOE Joint Genome Institute"/>
            <person name="Ahrendt S."/>
            <person name="Riley R."/>
            <person name="Andreopoulos W."/>
            <person name="Labutti K."/>
            <person name="Pangilinan J."/>
            <person name="Ruiz-Duenas F.J."/>
            <person name="Barrasa J.M."/>
            <person name="Sanchez-Garcia M."/>
            <person name="Camarero S."/>
            <person name="Miyauchi S."/>
            <person name="Serrano A."/>
            <person name="Linde D."/>
            <person name="Babiker R."/>
            <person name="Drula E."/>
            <person name="Ayuso-Fernandez I."/>
            <person name="Pacheco R."/>
            <person name="Padilla G."/>
            <person name="Ferreira P."/>
            <person name="Barriuso J."/>
            <person name="Kellner H."/>
            <person name="Castanera R."/>
            <person name="Alfaro M."/>
            <person name="Ramirez L."/>
            <person name="Pisabarro A.G."/>
            <person name="Kuo A."/>
            <person name="Tritt A."/>
            <person name="Lipzen A."/>
            <person name="He G."/>
            <person name="Yan M."/>
            <person name="Ng V."/>
            <person name="Cullen D."/>
            <person name="Martin F."/>
            <person name="Rosso M.-N."/>
            <person name="Henrissat B."/>
            <person name="Hibbett D."/>
            <person name="Martinez A.T."/>
            <person name="Grigoriev I.V."/>
        </authorList>
    </citation>
    <scope>NUCLEOTIDE SEQUENCE</scope>
    <source>
        <strain evidence="1">MF-IS2</strain>
    </source>
</reference>
<dbReference type="EMBL" id="MU151102">
    <property type="protein sequence ID" value="KAF9450573.1"/>
    <property type="molecule type" value="Genomic_DNA"/>
</dbReference>
<dbReference type="AlphaFoldDB" id="A0A9P5XFR2"/>
<proteinExistence type="predicted"/>
<dbReference type="Gene3D" id="3.30.70.100">
    <property type="match status" value="1"/>
</dbReference>
<dbReference type="OrthoDB" id="3830579at2759"/>
<protein>
    <submittedName>
        <fullName evidence="1">Uncharacterized protein</fullName>
    </submittedName>
</protein>
<organism evidence="1 2">
    <name type="scientific">Macrolepiota fuliginosa MF-IS2</name>
    <dbReference type="NCBI Taxonomy" id="1400762"/>
    <lineage>
        <taxon>Eukaryota</taxon>
        <taxon>Fungi</taxon>
        <taxon>Dikarya</taxon>
        <taxon>Basidiomycota</taxon>
        <taxon>Agaricomycotina</taxon>
        <taxon>Agaricomycetes</taxon>
        <taxon>Agaricomycetidae</taxon>
        <taxon>Agaricales</taxon>
        <taxon>Agaricineae</taxon>
        <taxon>Agaricaceae</taxon>
        <taxon>Macrolepiota</taxon>
    </lineage>
</organism>
<keyword evidence="2" id="KW-1185">Reference proteome</keyword>
<accession>A0A9P5XFR2</accession>
<evidence type="ECO:0000313" key="1">
    <source>
        <dbReference type="EMBL" id="KAF9450573.1"/>
    </source>
</evidence>
<name>A0A9P5XFR2_9AGAR</name>
<dbReference type="Proteomes" id="UP000807342">
    <property type="component" value="Unassembled WGS sequence"/>
</dbReference>
<evidence type="ECO:0000313" key="2">
    <source>
        <dbReference type="Proteomes" id="UP000807342"/>
    </source>
</evidence>